<dbReference type="InterPro" id="IPR011335">
    <property type="entry name" value="Restrct_endonuc-II-like"/>
</dbReference>
<feature type="domain" description="YqaJ viral recombinase" evidence="1">
    <location>
        <begin position="45"/>
        <end position="186"/>
    </location>
</feature>
<dbReference type="GeneID" id="118417915"/>
<keyword evidence="2" id="KW-1185">Reference proteome</keyword>
<gene>
    <name evidence="3" type="primary">LOC118417915</name>
</gene>
<dbReference type="GO" id="GO:0006281">
    <property type="term" value="P:DNA repair"/>
    <property type="evidence" value="ECO:0007669"/>
    <property type="project" value="UniProtKB-ARBA"/>
</dbReference>
<dbReference type="PANTHER" id="PTHR46609:SF8">
    <property type="entry name" value="YQAJ VIRAL RECOMBINASE DOMAIN-CONTAINING PROTEIN"/>
    <property type="match status" value="1"/>
</dbReference>
<dbReference type="Gene3D" id="3.90.320.10">
    <property type="match status" value="1"/>
</dbReference>
<accession>A0A9J7LB61</accession>
<dbReference type="RefSeq" id="XP_035679573.1">
    <property type="nucleotide sequence ID" value="XM_035823680.1"/>
</dbReference>
<dbReference type="OrthoDB" id="6117194at2759"/>
<reference evidence="3" key="2">
    <citation type="submission" date="2025-08" db="UniProtKB">
        <authorList>
            <consortium name="RefSeq"/>
        </authorList>
    </citation>
    <scope>IDENTIFICATION</scope>
    <source>
        <strain evidence="3">S238N-H82</strain>
        <tissue evidence="3">Testes</tissue>
    </source>
</reference>
<evidence type="ECO:0000259" key="1">
    <source>
        <dbReference type="Pfam" id="PF09588"/>
    </source>
</evidence>
<dbReference type="PANTHER" id="PTHR46609">
    <property type="entry name" value="EXONUCLEASE, PHAGE-TYPE/RECB, C-TERMINAL DOMAIN-CONTAINING PROTEIN"/>
    <property type="match status" value="1"/>
</dbReference>
<dbReference type="Proteomes" id="UP000001554">
    <property type="component" value="Chromosome 1"/>
</dbReference>
<dbReference type="Pfam" id="PF09588">
    <property type="entry name" value="YqaJ"/>
    <property type="match status" value="1"/>
</dbReference>
<protein>
    <submittedName>
        <fullName evidence="3">Uncharacterized protein LOC118417915</fullName>
    </submittedName>
</protein>
<dbReference type="KEGG" id="bfo:118417915"/>
<dbReference type="InterPro" id="IPR019080">
    <property type="entry name" value="YqaJ_viral_recombinase"/>
</dbReference>
<organism evidence="2 3">
    <name type="scientific">Branchiostoma floridae</name>
    <name type="common">Florida lancelet</name>
    <name type="synonym">Amphioxus</name>
    <dbReference type="NCBI Taxonomy" id="7739"/>
    <lineage>
        <taxon>Eukaryota</taxon>
        <taxon>Metazoa</taxon>
        <taxon>Chordata</taxon>
        <taxon>Cephalochordata</taxon>
        <taxon>Leptocardii</taxon>
        <taxon>Amphioxiformes</taxon>
        <taxon>Branchiostomatidae</taxon>
        <taxon>Branchiostoma</taxon>
    </lineage>
</organism>
<dbReference type="AlphaFoldDB" id="A0A9J7LB61"/>
<dbReference type="SUPFAM" id="SSF52980">
    <property type="entry name" value="Restriction endonuclease-like"/>
    <property type="match status" value="1"/>
</dbReference>
<sequence>MQLGNYYPLFDIDVLLNSHSDDSAQLAAFIISKGLNCIKQRSSLWFEARKTVYVTGSTLFASTGTESLKAQQQHFDEAVRGKDKPEVSEETQRAMDWGVENEINAVATLCSKFLPAFLPHCVFYEVGSFKVDLGSTTLLVSPDGMIYDTEAGTILAVVEIKCPYSGKIHDTIPTRYYLQVQAEMAALGVQTCFFVSYTTSSTTVFEVSEDQDVWNLASEELNMTYGDSPQRPSRSSEYSKKLRTKIKENKTSHIKLITEVKSVKASPGSPSDDTVLTIDVDNMTTHIPPHRSLEQQSDYVVTVADVKKLRGILDKVPAHLENLYGLSRRKASEVIAFLASDTDRLWGKDAVCGSVVNYFLKGYSLPVEVVRNIMEDTLNKCKREGMHVPVTVFDGQTIQILQRGVEGTPQTRLQLQKDVWATAVSMQKSALVETISEIGKVKSLEDMRCYWVQDVAIDTSGQCNMENPRLVAKKVEGSTYPHTYVHLLKSTQSTLVSVEETVDQPVMDSLEDDLLVAVQDQINDGNHSVDPLIVDNVIQDITNVFTAEDRNPCQTDIEMETDCIQSQPNTQTIQDRNEERARYTLTPEDICNLKAALANVVPRWATVEVTSVQNAFCSAENLCKLTVVELKAAIKYVRERLETSIPLSGNKEQLVRRLQEYVSIKGVPKLPTRLRSPSSLAIMCKKFLKGKGYPKAALNASYADFVFPRRLTEWKEKSFVKHNLVIPGLGPMDWFYIPEYSKARDQLEVRKIDYTHTLTAHRRAICKRNIGIAKREHFLKVAESGKTNLKVSMIEDSLNMQSTDFALVTFSEAVQTEMEKMGFPDSAAVCKMVREWFEANDAPGLGALERCRRKLRYKEYLMGLASLNTFPPPGMFVAGYPKTLWESTIAGIDSDIYLYSLTRRRTYSSRAASSQPCEGLFSSLAAMPGSRNGCPTAAQLESDMAKLTGEAIVRQDPARGFSLRLSKAPVYPQMVLEKDVGPLPEPQPPPTYIRAIAVKDHLFDSEKRKRRKPAEPKGISALHSTARGVQGVRQYHKVDEGKLNPLSRMGLSASFEINV</sequence>
<dbReference type="OMA" id="RNIMEDT"/>
<evidence type="ECO:0000313" key="2">
    <source>
        <dbReference type="Proteomes" id="UP000001554"/>
    </source>
</evidence>
<dbReference type="InterPro" id="IPR011604">
    <property type="entry name" value="PDDEXK-like_dom_sf"/>
</dbReference>
<dbReference type="InterPro" id="IPR051703">
    <property type="entry name" value="NF-kappa-B_Signaling_Reg"/>
</dbReference>
<name>A0A9J7LB61_BRAFL</name>
<dbReference type="CDD" id="cd22343">
    <property type="entry name" value="PDDEXK_lambda_exonuclease-like"/>
    <property type="match status" value="1"/>
</dbReference>
<evidence type="ECO:0000313" key="3">
    <source>
        <dbReference type="RefSeq" id="XP_035679573.1"/>
    </source>
</evidence>
<proteinExistence type="predicted"/>
<reference evidence="2" key="1">
    <citation type="journal article" date="2020" name="Nat. Ecol. Evol.">
        <title>Deeply conserved synteny resolves early events in vertebrate evolution.</title>
        <authorList>
            <person name="Simakov O."/>
            <person name="Marletaz F."/>
            <person name="Yue J.X."/>
            <person name="O'Connell B."/>
            <person name="Jenkins J."/>
            <person name="Brandt A."/>
            <person name="Calef R."/>
            <person name="Tung C.H."/>
            <person name="Huang T.K."/>
            <person name="Schmutz J."/>
            <person name="Satoh N."/>
            <person name="Yu J.K."/>
            <person name="Putnam N.H."/>
            <person name="Green R.E."/>
            <person name="Rokhsar D.S."/>
        </authorList>
    </citation>
    <scope>NUCLEOTIDE SEQUENCE [LARGE SCALE GENOMIC DNA]</scope>
    <source>
        <strain evidence="2">S238N-H82</strain>
    </source>
</reference>